<evidence type="ECO:0000313" key="2">
    <source>
        <dbReference type="Proteomes" id="UP001432027"/>
    </source>
</evidence>
<comment type="caution">
    <text evidence="1">The sequence shown here is derived from an EMBL/GenBank/DDBJ whole genome shotgun (WGS) entry which is preliminary data.</text>
</comment>
<organism evidence="1 2">
    <name type="scientific">Pristionchus entomophagus</name>
    <dbReference type="NCBI Taxonomy" id="358040"/>
    <lineage>
        <taxon>Eukaryota</taxon>
        <taxon>Metazoa</taxon>
        <taxon>Ecdysozoa</taxon>
        <taxon>Nematoda</taxon>
        <taxon>Chromadorea</taxon>
        <taxon>Rhabditida</taxon>
        <taxon>Rhabditina</taxon>
        <taxon>Diplogasteromorpha</taxon>
        <taxon>Diplogasteroidea</taxon>
        <taxon>Neodiplogasteridae</taxon>
        <taxon>Pristionchus</taxon>
    </lineage>
</organism>
<proteinExistence type="predicted"/>
<feature type="non-terminal residue" evidence="1">
    <location>
        <position position="1"/>
    </location>
</feature>
<dbReference type="AlphaFoldDB" id="A0AAV5U4U5"/>
<evidence type="ECO:0000313" key="1">
    <source>
        <dbReference type="EMBL" id="GMT01906.1"/>
    </source>
</evidence>
<feature type="non-terminal residue" evidence="1">
    <location>
        <position position="76"/>
    </location>
</feature>
<dbReference type="EMBL" id="BTSX01000005">
    <property type="protein sequence ID" value="GMT01906.1"/>
    <property type="molecule type" value="Genomic_DNA"/>
</dbReference>
<sequence>VGEDLARHNGRGPLEARAAGALLGSDRMVSSGVASSSYRPSRSGTLEAIISQCDDGTILMDDETLQRDEIELAIQL</sequence>
<accession>A0AAV5U4U5</accession>
<dbReference type="Proteomes" id="UP001432027">
    <property type="component" value="Unassembled WGS sequence"/>
</dbReference>
<name>A0AAV5U4U5_9BILA</name>
<reference evidence="1" key="1">
    <citation type="submission" date="2023-10" db="EMBL/GenBank/DDBJ databases">
        <title>Genome assembly of Pristionchus species.</title>
        <authorList>
            <person name="Yoshida K."/>
            <person name="Sommer R.J."/>
        </authorList>
    </citation>
    <scope>NUCLEOTIDE SEQUENCE</scope>
    <source>
        <strain evidence="1">RS0144</strain>
    </source>
</reference>
<protein>
    <submittedName>
        <fullName evidence="1">Uncharacterized protein</fullName>
    </submittedName>
</protein>
<keyword evidence="2" id="KW-1185">Reference proteome</keyword>
<gene>
    <name evidence="1" type="ORF">PENTCL1PPCAC_24080</name>
</gene>